<sequence>MRRYALLTVDTEALPKRAEADHVRRLIWGQHATGTAGVREMCSIGAEFNVRHTFFVDMCATTRYPDDMREVVRWLDAAGQDVQLHLHPETLPKSFWSEHGLDAAPAYINEYVGEDRAVFLLKHFGGQLREVTGKRVMACRAGSFRWNGDFIRALKTADIPFSFNNSMRAYEAGRSTFGLPTNRPYAWSNDVVEVPVTEKWIAPAADRPARWASLTYPESSYFPFQTRRFRALPSFLSPGPGFAVLLLHSWSFLHWNEKRHATYVDEQRLEGYRRLLARVSLDYDVITSTELADLHARGKFRVQPSVDLARADSMKTT</sequence>
<evidence type="ECO:0000313" key="1">
    <source>
        <dbReference type="EMBL" id="BAO94071.1"/>
    </source>
</evidence>
<keyword evidence="1" id="KW-0614">Plasmid</keyword>
<keyword evidence="2" id="KW-1185">Reference proteome</keyword>
<organism evidence="1 2">
    <name type="scientific">Caballeronia insecticola</name>
    <dbReference type="NCBI Taxonomy" id="758793"/>
    <lineage>
        <taxon>Bacteria</taxon>
        <taxon>Pseudomonadati</taxon>
        <taxon>Pseudomonadota</taxon>
        <taxon>Betaproteobacteria</taxon>
        <taxon>Burkholderiales</taxon>
        <taxon>Burkholderiaceae</taxon>
        <taxon>Caballeronia</taxon>
    </lineage>
</organism>
<geneLocation type="plasmid" evidence="1 2">
    <name>p2</name>
</geneLocation>
<dbReference type="InterPro" id="IPR011330">
    <property type="entry name" value="Glyco_hydro/deAcase_b/a-brl"/>
</dbReference>
<reference evidence="1 2" key="1">
    <citation type="journal article" date="2013" name="Genome Announc.">
        <title>Complete Genome Sequence of Burkholderia sp. Strain RPE64, Bacterial Symbiont of the Bean Bug Riptortus pedestris.</title>
        <authorList>
            <person name="Shibata T.F."/>
            <person name="Maeda T."/>
            <person name="Nikoh N."/>
            <person name="Yamaguchi K."/>
            <person name="Oshima K."/>
            <person name="Hattori M."/>
            <person name="Nishiyama T."/>
            <person name="Hasebe M."/>
            <person name="Fukatsu T."/>
            <person name="Kikuchi Y."/>
            <person name="Shigenobu S."/>
        </authorList>
    </citation>
    <scope>NUCLEOTIDE SEQUENCE [LARGE SCALE GENOMIC DNA]</scope>
    <source>
        <plasmid evidence="1 2">p2</plasmid>
    </source>
</reference>
<dbReference type="SUPFAM" id="SSF88713">
    <property type="entry name" value="Glycoside hydrolase/deacetylase"/>
    <property type="match status" value="1"/>
</dbReference>
<evidence type="ECO:0008006" key="3">
    <source>
        <dbReference type="Google" id="ProtNLM"/>
    </source>
</evidence>
<name>A0A060PKH1_9BURK</name>
<reference evidence="1 2" key="2">
    <citation type="journal article" date="2018" name="Int. J. Syst. Evol. Microbiol.">
        <title>Burkholderia insecticola sp. nov., a gut symbiotic bacterium of the bean bug Riptortus pedestris.</title>
        <authorList>
            <person name="Takeshita K."/>
            <person name="Tamaki H."/>
            <person name="Ohbayashi T."/>
            <person name="Meng X.-Y."/>
            <person name="Sone T."/>
            <person name="Mitani Y."/>
            <person name="Peeters C."/>
            <person name="Kikuchi Y."/>
            <person name="Vandamme P."/>
        </authorList>
    </citation>
    <scope>NUCLEOTIDE SEQUENCE [LARGE SCALE GENOMIC DNA]</scope>
    <source>
        <strain evidence="1">RPE64</strain>
        <plasmid evidence="1 2">p2</plasmid>
    </source>
</reference>
<protein>
    <recommendedName>
        <fullName evidence="3">Polysaccharide deacetylase</fullName>
    </recommendedName>
</protein>
<dbReference type="HOGENOM" id="CLU_876254_0_0_4"/>
<dbReference type="OrthoDB" id="8597776at2"/>
<dbReference type="EMBL" id="AP013062">
    <property type="protein sequence ID" value="BAO94071.1"/>
    <property type="molecule type" value="Genomic_DNA"/>
</dbReference>
<dbReference type="Gene3D" id="3.20.20.370">
    <property type="entry name" value="Glycoside hydrolase/deacetylase"/>
    <property type="match status" value="1"/>
</dbReference>
<gene>
    <name evidence="1" type="ORF">BRPE64_ECDS01890</name>
</gene>
<dbReference type="KEGG" id="buo:BRPE64_ECDS01890"/>
<accession>A0A060PKH1</accession>
<dbReference type="AlphaFoldDB" id="A0A060PKH1"/>
<proteinExistence type="predicted"/>
<evidence type="ECO:0000313" key="2">
    <source>
        <dbReference type="Proteomes" id="UP000013966"/>
    </source>
</evidence>
<dbReference type="Proteomes" id="UP000013966">
    <property type="component" value="Plasmid p2"/>
</dbReference>
<dbReference type="GO" id="GO:0005975">
    <property type="term" value="P:carbohydrate metabolic process"/>
    <property type="evidence" value="ECO:0007669"/>
    <property type="project" value="InterPro"/>
</dbReference>